<evidence type="ECO:0000256" key="1">
    <source>
        <dbReference type="SAM" id="MobiDB-lite"/>
    </source>
</evidence>
<dbReference type="OrthoDB" id="2515905at2759"/>
<proteinExistence type="predicted"/>
<protein>
    <submittedName>
        <fullName evidence="2">Uncharacterized protein</fullName>
    </submittedName>
</protein>
<keyword evidence="3" id="KW-1185">Reference proteome</keyword>
<comment type="caution">
    <text evidence="2">The sequence shown here is derived from an EMBL/GenBank/DDBJ whole genome shotgun (WGS) entry which is preliminary data.</text>
</comment>
<dbReference type="EMBL" id="AVOT02028760">
    <property type="protein sequence ID" value="MBW0521352.1"/>
    <property type="molecule type" value="Genomic_DNA"/>
</dbReference>
<gene>
    <name evidence="2" type="ORF">O181_061067</name>
</gene>
<dbReference type="Proteomes" id="UP000765509">
    <property type="component" value="Unassembled WGS sequence"/>
</dbReference>
<feature type="region of interest" description="Disordered" evidence="1">
    <location>
        <begin position="389"/>
        <end position="420"/>
    </location>
</feature>
<reference evidence="2" key="1">
    <citation type="submission" date="2021-03" db="EMBL/GenBank/DDBJ databases">
        <title>Draft genome sequence of rust myrtle Austropuccinia psidii MF-1, a brazilian biotype.</title>
        <authorList>
            <person name="Quecine M.C."/>
            <person name="Pachon D.M.R."/>
            <person name="Bonatelli M.L."/>
            <person name="Correr F.H."/>
            <person name="Franceschini L.M."/>
            <person name="Leite T.F."/>
            <person name="Margarido G.R.A."/>
            <person name="Almeida C.A."/>
            <person name="Ferrarezi J.A."/>
            <person name="Labate C.A."/>
        </authorList>
    </citation>
    <scope>NUCLEOTIDE SEQUENCE</scope>
    <source>
        <strain evidence="2">MF-1</strain>
    </source>
</reference>
<feature type="compositionally biased region" description="Polar residues" evidence="1">
    <location>
        <begin position="226"/>
        <end position="238"/>
    </location>
</feature>
<organism evidence="2 3">
    <name type="scientific">Austropuccinia psidii MF-1</name>
    <dbReference type="NCBI Taxonomy" id="1389203"/>
    <lineage>
        <taxon>Eukaryota</taxon>
        <taxon>Fungi</taxon>
        <taxon>Dikarya</taxon>
        <taxon>Basidiomycota</taxon>
        <taxon>Pucciniomycotina</taxon>
        <taxon>Pucciniomycetes</taxon>
        <taxon>Pucciniales</taxon>
        <taxon>Sphaerophragmiaceae</taxon>
        <taxon>Austropuccinia</taxon>
    </lineage>
</organism>
<dbReference type="AlphaFoldDB" id="A0A9Q3HZ06"/>
<feature type="region of interest" description="Disordered" evidence="1">
    <location>
        <begin position="200"/>
        <end position="238"/>
    </location>
</feature>
<evidence type="ECO:0000313" key="3">
    <source>
        <dbReference type="Proteomes" id="UP000765509"/>
    </source>
</evidence>
<evidence type="ECO:0000313" key="2">
    <source>
        <dbReference type="EMBL" id="MBW0521352.1"/>
    </source>
</evidence>
<feature type="compositionally biased region" description="Polar residues" evidence="1">
    <location>
        <begin position="389"/>
        <end position="412"/>
    </location>
</feature>
<accession>A0A9Q3HZ06</accession>
<name>A0A9Q3HZ06_9BASI</name>
<sequence length="811" mass="90139">MLGHPFNEGLSFHLFIKYFTTYCDSSDSNTSETQSSSNPKPHPLTTESITNSLIFSAGHHRLSISTDELDLSGIPCVPDPDLIPACPSWEQFLESTYPTQPPSLNENQTHSATYTNQSPILNAEKVQLTQEGFLLSMEKKVKRLKKMIEDPLTPFDDQKIMETLMSSFISKIKGIEDGSTLPPESGIIIGNTGLLPKRKKFSKKKDKTQMHPVQSRTGKPGEQCAQGYNENTQSQTNGTLEIENINHPTNETKSSQAPLNSDAIISSSYLPLHSASNQDLPNINPSSIAASPIPVSSNSAILSSCSSVIPLASTCIDNMPHLNQQSNDTPCLNLPTSSLATSTSLYSISSHNNQSGSLITPVFINNNDSQIPSSSSINSQNNLTQIDSQVSTQNRPITPSHQASSNPNPSTFNSMPPNNDPNSPIFFQHAILFLRSIDTFENTIGAHHNSLVQKAIHYLMEKRYQQSEQEASFPTTLPCSIRFLSDKNTLADAWLDQFQTDYPGIFEPSINEPFYDPEVVNFPYIKTQEWNHQSHPLYHFLKYLCLPSRHACQNWSRVFFQCIGLVHEDLTLPIINVLEEDVPLELSQDYRAMKYFTSCVNQINSRGISGIEGHSTKKKASSSNSDPHADLNHLINSIYLMFQAFAILRFRCKLNSGSTNLSSVQANQLIVKAINDPQIRPSYHILASFLAAGCRGLMLCPQDHRKFGVSPSFQLLMLASQLNRLNSHPIKETIWRKLNQYICGLFSSAFPSPQSFHEVHTARYDLACAIILDLGEFFHRENPNVSSYVVSLPRSAPQTTNVTVTSLEPSS</sequence>